<reference evidence="2 3" key="1">
    <citation type="submission" date="2018-05" db="EMBL/GenBank/DDBJ databases">
        <title>Genome comparison of Eubacterium sp.</title>
        <authorList>
            <person name="Feng Y."/>
            <person name="Sanchez-Andrea I."/>
            <person name="Stams A.J.M."/>
            <person name="De Vos W.M."/>
        </authorList>
    </citation>
    <scope>NUCLEOTIDE SEQUENCE [LARGE SCALE GENOMIC DNA]</scope>
    <source>
        <strain evidence="2 3">YI</strain>
    </source>
</reference>
<dbReference type="SUPFAM" id="SSF47644">
    <property type="entry name" value="Methionine synthase domain"/>
    <property type="match status" value="1"/>
</dbReference>
<gene>
    <name evidence="2" type="ORF">CPZ25_002640</name>
</gene>
<dbReference type="KEGG" id="emt:CPZ25_002640"/>
<feature type="domain" description="B12-binding N-terminal" evidence="1">
    <location>
        <begin position="1"/>
        <end position="85"/>
    </location>
</feature>
<proteinExistence type="predicted"/>
<dbReference type="SMART" id="SM01018">
    <property type="entry name" value="B12-binding_2"/>
    <property type="match status" value="1"/>
</dbReference>
<dbReference type="InterPro" id="IPR036594">
    <property type="entry name" value="Meth_synthase_dom"/>
</dbReference>
<protein>
    <recommendedName>
        <fullName evidence="1">B12-binding N-terminal domain-containing protein</fullName>
    </recommendedName>
</protein>
<dbReference type="EMBL" id="CP029487">
    <property type="protein sequence ID" value="QCT70258.1"/>
    <property type="molecule type" value="Genomic_DNA"/>
</dbReference>
<evidence type="ECO:0000313" key="3">
    <source>
        <dbReference type="Proteomes" id="UP000218387"/>
    </source>
</evidence>
<dbReference type="Gene3D" id="1.10.1240.10">
    <property type="entry name" value="Methionine synthase domain"/>
    <property type="match status" value="1"/>
</dbReference>
<dbReference type="InterPro" id="IPR003759">
    <property type="entry name" value="Cbl-bd_cap"/>
</dbReference>
<dbReference type="Pfam" id="PF02607">
    <property type="entry name" value="B12-binding_2"/>
    <property type="match status" value="1"/>
</dbReference>
<dbReference type="Proteomes" id="UP000218387">
    <property type="component" value="Chromosome"/>
</dbReference>
<keyword evidence="3" id="KW-1185">Reference proteome</keyword>
<organism evidence="2 3">
    <name type="scientific">Eubacterium maltosivorans</name>
    <dbReference type="NCBI Taxonomy" id="2041044"/>
    <lineage>
        <taxon>Bacteria</taxon>
        <taxon>Bacillati</taxon>
        <taxon>Bacillota</taxon>
        <taxon>Clostridia</taxon>
        <taxon>Eubacteriales</taxon>
        <taxon>Eubacteriaceae</taxon>
        <taxon>Eubacterium</taxon>
    </lineage>
</organism>
<dbReference type="AlphaFoldDB" id="A0A4P9C4C7"/>
<dbReference type="RefSeq" id="WP_096920795.1">
    <property type="nucleotide sequence ID" value="NZ_CP029487.1"/>
</dbReference>
<accession>A0A4P9C4C7</accession>
<evidence type="ECO:0000313" key="2">
    <source>
        <dbReference type="EMBL" id="QCT70258.1"/>
    </source>
</evidence>
<name>A0A4P9C4C7_EUBML</name>
<evidence type="ECO:0000259" key="1">
    <source>
        <dbReference type="SMART" id="SM01018"/>
    </source>
</evidence>
<sequence length="135" mass="14799">MEFKVITNLMANLEEENLMLAIDEFLALNPSREEGLYVIEACRQGTEKVGTLFEAGEYFAGDLLLAGQLFREVKKRLEPVVGSGLDDLKSGAIALGPVYGDGQEDGNEIFRRLVEMAGFIVINPCCKGSLQHSTN</sequence>